<evidence type="ECO:0000313" key="2">
    <source>
        <dbReference type="Proteomes" id="UP001295794"/>
    </source>
</evidence>
<comment type="caution">
    <text evidence="1">The sequence shown here is derived from an EMBL/GenBank/DDBJ whole genome shotgun (WGS) entry which is preliminary data.</text>
</comment>
<gene>
    <name evidence="1" type="ORF">MYCIT1_LOCUS24639</name>
</gene>
<feature type="non-terminal residue" evidence="1">
    <location>
        <position position="1"/>
    </location>
</feature>
<accession>A0AAD2HIA3</accession>
<protein>
    <submittedName>
        <fullName evidence="1">Uncharacterized protein</fullName>
    </submittedName>
</protein>
<keyword evidence="2" id="KW-1185">Reference proteome</keyword>
<feature type="non-terminal residue" evidence="1">
    <location>
        <position position="98"/>
    </location>
</feature>
<dbReference type="AlphaFoldDB" id="A0AAD2HIA3"/>
<dbReference type="Proteomes" id="UP001295794">
    <property type="component" value="Unassembled WGS sequence"/>
</dbReference>
<organism evidence="1 2">
    <name type="scientific">Mycena citricolor</name>
    <dbReference type="NCBI Taxonomy" id="2018698"/>
    <lineage>
        <taxon>Eukaryota</taxon>
        <taxon>Fungi</taxon>
        <taxon>Dikarya</taxon>
        <taxon>Basidiomycota</taxon>
        <taxon>Agaricomycotina</taxon>
        <taxon>Agaricomycetes</taxon>
        <taxon>Agaricomycetidae</taxon>
        <taxon>Agaricales</taxon>
        <taxon>Marasmiineae</taxon>
        <taxon>Mycenaceae</taxon>
        <taxon>Mycena</taxon>
    </lineage>
</organism>
<proteinExistence type="predicted"/>
<sequence>TNTALQAAAESDFTPGMVFDYSVDSTKMIQTSINAAVERIQEFHALDKIIEDSSKFNKLFGVARAKDQALLSDLKNNCIRSELASKKSTREGGRYYKA</sequence>
<dbReference type="EMBL" id="CAVNYO010000406">
    <property type="protein sequence ID" value="CAK5276418.1"/>
    <property type="molecule type" value="Genomic_DNA"/>
</dbReference>
<name>A0AAD2HIA3_9AGAR</name>
<reference evidence="1" key="1">
    <citation type="submission" date="2023-11" db="EMBL/GenBank/DDBJ databases">
        <authorList>
            <person name="De Vega J J."/>
            <person name="De Vega J J."/>
        </authorList>
    </citation>
    <scope>NUCLEOTIDE SEQUENCE</scope>
</reference>
<evidence type="ECO:0000313" key="1">
    <source>
        <dbReference type="EMBL" id="CAK5276418.1"/>
    </source>
</evidence>